<protein>
    <submittedName>
        <fullName evidence="2">Uncharacterized protein</fullName>
    </submittedName>
</protein>
<evidence type="ECO:0000313" key="3">
    <source>
        <dbReference type="Proteomes" id="UP000019024"/>
    </source>
</evidence>
<keyword evidence="1" id="KW-1133">Transmembrane helix</keyword>
<dbReference type="HOGENOM" id="CLU_217067_0_0_2"/>
<accession>W0JNX9</accession>
<reference evidence="2 3" key="1">
    <citation type="submission" date="2014-01" db="EMBL/GenBank/DDBJ databases">
        <authorList>
            <consortium name="DOE Joint Genome Institute"/>
            <person name="Anderson I."/>
            <person name="Huntemann M."/>
            <person name="Han J."/>
            <person name="Chen A."/>
            <person name="Kyrpides N."/>
            <person name="Mavromatis K."/>
            <person name="Markowitz V."/>
            <person name="Palaniappan K."/>
            <person name="Ivanova N."/>
            <person name="Schaumberg A."/>
            <person name="Pati A."/>
            <person name="Liolios K."/>
            <person name="Nordberg H.P."/>
            <person name="Cantor M.N."/>
            <person name="Hua S.X."/>
            <person name="Woyke T."/>
        </authorList>
    </citation>
    <scope>NUCLEOTIDE SEQUENCE [LARGE SCALE GENOMIC DNA]</scope>
    <source>
        <strain evidence="2 3">XH-48</strain>
    </source>
</reference>
<sequence>MRMTRPPRNFGTDSRAVESIHSGLLLFGYALVLAMFMAAVILINGA</sequence>
<dbReference type="Proteomes" id="UP000019024">
    <property type="component" value="Chromosome"/>
</dbReference>
<evidence type="ECO:0000256" key="1">
    <source>
        <dbReference type="SAM" id="Phobius"/>
    </source>
</evidence>
<keyword evidence="1" id="KW-0472">Membrane</keyword>
<dbReference type="KEGG" id="hlr:HALLA_18085"/>
<keyword evidence="1" id="KW-0812">Transmembrane</keyword>
<dbReference type="STRING" id="797299.HALLA_18085"/>
<organism evidence="2 3">
    <name type="scientific">Halostagnicola larsenii XH-48</name>
    <dbReference type="NCBI Taxonomy" id="797299"/>
    <lineage>
        <taxon>Archaea</taxon>
        <taxon>Methanobacteriati</taxon>
        <taxon>Methanobacteriota</taxon>
        <taxon>Stenosarchaea group</taxon>
        <taxon>Halobacteria</taxon>
        <taxon>Halobacteriales</taxon>
        <taxon>Natrialbaceae</taxon>
        <taxon>Halostagnicola</taxon>
    </lineage>
</organism>
<dbReference type="EMBL" id="CP007055">
    <property type="protein sequence ID" value="AHG00421.1"/>
    <property type="molecule type" value="Genomic_DNA"/>
</dbReference>
<dbReference type="AlphaFoldDB" id="W0JNX9"/>
<proteinExistence type="predicted"/>
<gene>
    <name evidence="2" type="ORF">HALLA_18085</name>
</gene>
<evidence type="ECO:0000313" key="2">
    <source>
        <dbReference type="EMBL" id="AHG00421.1"/>
    </source>
</evidence>
<keyword evidence="3" id="KW-1185">Reference proteome</keyword>
<feature type="transmembrane region" description="Helical" evidence="1">
    <location>
        <begin position="20"/>
        <end position="43"/>
    </location>
</feature>
<name>W0JNX9_9EURY</name>